<accession>A0A371J5Y8</accession>
<dbReference type="OrthoDB" id="2200068at2"/>
<dbReference type="RefSeq" id="WP_094367749.1">
    <property type="nucleotide sequence ID" value="NZ_NOJY02000009.1"/>
</dbReference>
<feature type="transmembrane region" description="Helical" evidence="1">
    <location>
        <begin position="6"/>
        <end position="25"/>
    </location>
</feature>
<organism evidence="2 3">
    <name type="scientific">Romboutsia weinsteinii</name>
    <dbReference type="NCBI Taxonomy" id="2020949"/>
    <lineage>
        <taxon>Bacteria</taxon>
        <taxon>Bacillati</taxon>
        <taxon>Bacillota</taxon>
        <taxon>Clostridia</taxon>
        <taxon>Peptostreptococcales</taxon>
        <taxon>Peptostreptococcaceae</taxon>
        <taxon>Romboutsia</taxon>
    </lineage>
</organism>
<feature type="transmembrane region" description="Helical" evidence="1">
    <location>
        <begin position="67"/>
        <end position="92"/>
    </location>
</feature>
<evidence type="ECO:0000313" key="2">
    <source>
        <dbReference type="EMBL" id="RDY28097.1"/>
    </source>
</evidence>
<gene>
    <name evidence="2" type="ORF">CHL78_007285</name>
</gene>
<feature type="transmembrane region" description="Helical" evidence="1">
    <location>
        <begin position="37"/>
        <end position="61"/>
    </location>
</feature>
<protein>
    <submittedName>
        <fullName evidence="2">Uncharacterized protein</fullName>
    </submittedName>
</protein>
<evidence type="ECO:0000256" key="1">
    <source>
        <dbReference type="SAM" id="Phobius"/>
    </source>
</evidence>
<keyword evidence="3" id="KW-1185">Reference proteome</keyword>
<dbReference type="EMBL" id="NOJY02000009">
    <property type="protein sequence ID" value="RDY28097.1"/>
    <property type="molecule type" value="Genomic_DNA"/>
</dbReference>
<dbReference type="AlphaFoldDB" id="A0A371J5Y8"/>
<name>A0A371J5Y8_9FIRM</name>
<keyword evidence="1" id="KW-0472">Membrane</keyword>
<sequence>MDSLPINLIIFSGVLLLVLLAATVLQIILSTRQNKNLGLILPAANILFSLTAIFGFANFAGSFSLDVIMTSLMVFFIYNIPTLILLLIYYICRKKIDSKKDIDKMNIQDL</sequence>
<evidence type="ECO:0000313" key="3">
    <source>
        <dbReference type="Proteomes" id="UP000215694"/>
    </source>
</evidence>
<comment type="caution">
    <text evidence="2">The sequence shown here is derived from an EMBL/GenBank/DDBJ whole genome shotgun (WGS) entry which is preliminary data.</text>
</comment>
<dbReference type="Proteomes" id="UP000215694">
    <property type="component" value="Unassembled WGS sequence"/>
</dbReference>
<keyword evidence="1" id="KW-0812">Transmembrane</keyword>
<keyword evidence="1" id="KW-1133">Transmembrane helix</keyword>
<reference evidence="2 3" key="1">
    <citation type="journal article" date="2017" name="Genome Announc.">
        <title>Draft Genome Sequence of Romboutsia weinsteinii sp. nov. Strain CCRI-19649(T) Isolated from Surface Water.</title>
        <authorList>
            <person name="Maheux A.F."/>
            <person name="Boudreau D.K."/>
            <person name="Berube E."/>
            <person name="Boissinot M."/>
            <person name="Cantin P."/>
            <person name="Raymond F."/>
            <person name="Corbeil J."/>
            <person name="Omar R.F."/>
            <person name="Bergeron M.G."/>
        </authorList>
    </citation>
    <scope>NUCLEOTIDE SEQUENCE [LARGE SCALE GENOMIC DNA]</scope>
    <source>
        <strain evidence="2 3">CCRI-19649</strain>
    </source>
</reference>
<proteinExistence type="predicted"/>